<evidence type="ECO:0000313" key="2">
    <source>
        <dbReference type="WBParaSite" id="ACRNAN_scaffold7082.g9983.t1"/>
    </source>
</evidence>
<protein>
    <submittedName>
        <fullName evidence="2">Uncharacterized protein</fullName>
    </submittedName>
</protein>
<organism evidence="1 2">
    <name type="scientific">Acrobeloides nanus</name>
    <dbReference type="NCBI Taxonomy" id="290746"/>
    <lineage>
        <taxon>Eukaryota</taxon>
        <taxon>Metazoa</taxon>
        <taxon>Ecdysozoa</taxon>
        <taxon>Nematoda</taxon>
        <taxon>Chromadorea</taxon>
        <taxon>Rhabditida</taxon>
        <taxon>Tylenchina</taxon>
        <taxon>Cephalobomorpha</taxon>
        <taxon>Cephaloboidea</taxon>
        <taxon>Cephalobidae</taxon>
        <taxon>Acrobeloides</taxon>
    </lineage>
</organism>
<keyword evidence="1" id="KW-1185">Reference proteome</keyword>
<sequence length="81" mass="9249">MAKVQTQNLTARPQDEVFGQRNLQVQASLLPEVEREQHEHQIKRQPDKLLVVYTEANDSGDANIYELKPAAKKFSIGMIML</sequence>
<reference evidence="2" key="1">
    <citation type="submission" date="2022-11" db="UniProtKB">
        <authorList>
            <consortium name="WormBaseParasite"/>
        </authorList>
    </citation>
    <scope>IDENTIFICATION</scope>
</reference>
<name>A0A914EDN3_9BILA</name>
<dbReference type="Proteomes" id="UP000887540">
    <property type="component" value="Unplaced"/>
</dbReference>
<evidence type="ECO:0000313" key="1">
    <source>
        <dbReference type="Proteomes" id="UP000887540"/>
    </source>
</evidence>
<accession>A0A914EDN3</accession>
<proteinExistence type="predicted"/>
<dbReference type="WBParaSite" id="ACRNAN_scaffold7082.g9983.t1">
    <property type="protein sequence ID" value="ACRNAN_scaffold7082.g9983.t1"/>
    <property type="gene ID" value="ACRNAN_scaffold7082.g9983"/>
</dbReference>
<dbReference type="AlphaFoldDB" id="A0A914EDN3"/>